<dbReference type="PANTHER" id="PTHR10357">
    <property type="entry name" value="ALPHA-AMYLASE FAMILY MEMBER"/>
    <property type="match status" value="1"/>
</dbReference>
<dbReference type="Gene3D" id="3.20.20.80">
    <property type="entry name" value="Glycosidases"/>
    <property type="match status" value="1"/>
</dbReference>
<keyword evidence="2" id="KW-0418">Kinase</keyword>
<organism evidence="2 3">
    <name type="scientific">Pseudomonas amygdali pv. photiniae</name>
    <dbReference type="NCBI Taxonomy" id="251724"/>
    <lineage>
        <taxon>Bacteria</taxon>
        <taxon>Pseudomonadati</taxon>
        <taxon>Pseudomonadota</taxon>
        <taxon>Gammaproteobacteria</taxon>
        <taxon>Pseudomonadales</taxon>
        <taxon>Pseudomonadaceae</taxon>
        <taxon>Pseudomonas</taxon>
        <taxon>Pseudomonas amygdali</taxon>
    </lineage>
</organism>
<dbReference type="Pfam" id="PF00128">
    <property type="entry name" value="Alpha-amylase"/>
    <property type="match status" value="1"/>
</dbReference>
<keyword evidence="2" id="KW-0808">Transferase</keyword>
<dbReference type="Gene3D" id="3.90.400.10">
    <property type="entry name" value="Oligo-1,6-glucosidase, Domain 2"/>
    <property type="match status" value="1"/>
</dbReference>
<dbReference type="EMBL" id="RBSP01000296">
    <property type="protein sequence ID" value="RMS50204.1"/>
    <property type="molecule type" value="Genomic_DNA"/>
</dbReference>
<gene>
    <name evidence="2" type="ORF">ALP66_05179</name>
</gene>
<reference evidence="2 3" key="1">
    <citation type="submission" date="2018-08" db="EMBL/GenBank/DDBJ databases">
        <title>Recombination of ecologically and evolutionarily significant loci maintains genetic cohesion in the Pseudomonas syringae species complex.</title>
        <authorList>
            <person name="Dillon M."/>
            <person name="Thakur S."/>
            <person name="Almeida R.N.D."/>
            <person name="Weir B.S."/>
            <person name="Guttman D.S."/>
        </authorList>
    </citation>
    <scope>NUCLEOTIDE SEQUENCE [LARGE SCALE GENOMIC DNA]</scope>
    <source>
        <strain evidence="2 3">ICMP 7847</strain>
    </source>
</reference>
<dbReference type="SUPFAM" id="SSF51445">
    <property type="entry name" value="(Trans)glycosidases"/>
    <property type="match status" value="1"/>
</dbReference>
<protein>
    <submittedName>
        <fullName evidence="2">Trehalose synthase/ maltokinase</fullName>
    </submittedName>
</protein>
<evidence type="ECO:0000259" key="1">
    <source>
        <dbReference type="SMART" id="SM00642"/>
    </source>
</evidence>
<feature type="non-terminal residue" evidence="2">
    <location>
        <position position="263"/>
    </location>
</feature>
<accession>A0A658KC91</accession>
<dbReference type="InterPro" id="IPR045857">
    <property type="entry name" value="O16G_dom_2"/>
</dbReference>
<dbReference type="AlphaFoldDB" id="A0A658KC91"/>
<comment type="caution">
    <text evidence="2">The sequence shown here is derived from an EMBL/GenBank/DDBJ whole genome shotgun (WGS) entry which is preliminary data.</text>
</comment>
<proteinExistence type="predicted"/>
<dbReference type="SMART" id="SM00642">
    <property type="entry name" value="Aamy"/>
    <property type="match status" value="1"/>
</dbReference>
<dbReference type="InterPro" id="IPR017853">
    <property type="entry name" value="GH"/>
</dbReference>
<evidence type="ECO:0000313" key="2">
    <source>
        <dbReference type="EMBL" id="RMS50204.1"/>
    </source>
</evidence>
<dbReference type="GO" id="GO:0016301">
    <property type="term" value="F:kinase activity"/>
    <property type="evidence" value="ECO:0007669"/>
    <property type="project" value="UniProtKB-KW"/>
</dbReference>
<name>A0A658KC91_PSEA0</name>
<evidence type="ECO:0000313" key="3">
    <source>
        <dbReference type="Proteomes" id="UP000270873"/>
    </source>
</evidence>
<feature type="domain" description="Glycosyl hydrolase family 13 catalytic" evidence="1">
    <location>
        <begin position="52"/>
        <end position="263"/>
    </location>
</feature>
<sequence length="263" mass="30771">MSTRVLIHHNRLESGASRLRNNTPKESVMAKKPGDATFIKDPLWYKDAVIYQVHVKSFFDSNNDGIGDFAGLIEKLDYIAALGVNTIWLLPFYPSPRRDDGYDISEYRDVHSDYGTMADAKRFIAQAHKRGLRVISELVINHTSDQHPWFQKARHAKPGSKARDFYVWSDTDQKYDGTRIIFLDTETSNWTWDPVAGQYFWHRFYSHQPDLNFDNPHVLDAVLEVMRFWLDLGIVLSKRKLWGIYLGQFCLNSTLWFFLTWFP</sequence>
<dbReference type="GO" id="GO:0005975">
    <property type="term" value="P:carbohydrate metabolic process"/>
    <property type="evidence" value="ECO:0007669"/>
    <property type="project" value="InterPro"/>
</dbReference>
<dbReference type="PANTHER" id="PTHR10357:SF219">
    <property type="entry name" value="MALTOSE ALPHA-D-GLUCOSYLTRANSFERASE"/>
    <property type="match status" value="1"/>
</dbReference>
<dbReference type="Proteomes" id="UP000270873">
    <property type="component" value="Unassembled WGS sequence"/>
</dbReference>
<dbReference type="InterPro" id="IPR006047">
    <property type="entry name" value="GH13_cat_dom"/>
</dbReference>